<keyword evidence="1" id="KW-1133">Transmembrane helix</keyword>
<dbReference type="EMBL" id="LT599584">
    <property type="protein sequence ID" value="SBW84429.1"/>
    <property type="molecule type" value="Genomic_DNA"/>
</dbReference>
<gene>
    <name evidence="2" type="ORF">PVE_R2G0402</name>
</gene>
<protein>
    <submittedName>
        <fullName evidence="2">Membrane protein</fullName>
    </submittedName>
</protein>
<keyword evidence="1" id="KW-0812">Transmembrane</keyword>
<name>A0A1D3K7U8_PSEVE</name>
<sequence>MKYLFCNRVNYTWAGFVLSILLSNVAVYALLHTGLIQEAPNETLALVFASLVVTPLMQLARKRWYPEADKNAKWSFTWAHARIFMLALLMDCLARGSATALLSMLSSVDPLTPALTHGLSLVAYAVAAILIGRYLTQRIQPAPLLSH</sequence>
<dbReference type="Proteomes" id="UP000245431">
    <property type="component" value="Chromosome PVE_r2"/>
</dbReference>
<feature type="transmembrane region" description="Helical" evidence="1">
    <location>
        <begin position="81"/>
        <end position="102"/>
    </location>
</feature>
<proteinExistence type="predicted"/>
<organism evidence="2 3">
    <name type="scientific">Pseudomonas veronii 1YdBTEX2</name>
    <dbReference type="NCBI Taxonomy" id="1295141"/>
    <lineage>
        <taxon>Bacteria</taxon>
        <taxon>Pseudomonadati</taxon>
        <taxon>Pseudomonadota</taxon>
        <taxon>Gammaproteobacteria</taxon>
        <taxon>Pseudomonadales</taxon>
        <taxon>Pseudomonadaceae</taxon>
        <taxon>Pseudomonas</taxon>
    </lineage>
</organism>
<feature type="transmembrane region" description="Helical" evidence="1">
    <location>
        <begin position="43"/>
        <end position="60"/>
    </location>
</feature>
<dbReference type="AlphaFoldDB" id="A0A1D3K7U8"/>
<evidence type="ECO:0000313" key="2">
    <source>
        <dbReference type="EMBL" id="SBW84429.1"/>
    </source>
</evidence>
<evidence type="ECO:0000256" key="1">
    <source>
        <dbReference type="SAM" id="Phobius"/>
    </source>
</evidence>
<accession>A0A1D3K7U8</accession>
<evidence type="ECO:0000313" key="3">
    <source>
        <dbReference type="Proteomes" id="UP000245431"/>
    </source>
</evidence>
<feature type="transmembrane region" description="Helical" evidence="1">
    <location>
        <begin position="12"/>
        <end position="31"/>
    </location>
</feature>
<keyword evidence="1" id="KW-0472">Membrane</keyword>
<feature type="transmembrane region" description="Helical" evidence="1">
    <location>
        <begin position="114"/>
        <end position="135"/>
    </location>
</feature>
<reference evidence="3" key="1">
    <citation type="submission" date="2016-07" db="EMBL/GenBank/DDBJ databases">
        <authorList>
            <person name="Florea S."/>
            <person name="Webb J.S."/>
            <person name="Jaromczyk J."/>
            <person name="Schardl C.L."/>
        </authorList>
    </citation>
    <scope>NUCLEOTIDE SEQUENCE [LARGE SCALE GENOMIC DNA]</scope>
    <source>
        <strain evidence="3">1YdBTEX2</strain>
    </source>
</reference>